<gene>
    <name evidence="6" type="ORF">IV203_029863</name>
</gene>
<dbReference type="PROSITE" id="PS50090">
    <property type="entry name" value="MYB_LIKE"/>
    <property type="match status" value="1"/>
</dbReference>
<dbReference type="AlphaFoldDB" id="A0A9K3LRJ8"/>
<keyword evidence="6" id="KW-0238">DNA-binding</keyword>
<evidence type="ECO:0000259" key="5">
    <source>
        <dbReference type="PROSITE" id="PS51294"/>
    </source>
</evidence>
<evidence type="ECO:0000256" key="1">
    <source>
        <dbReference type="SAM" id="MobiDB-lite"/>
    </source>
</evidence>
<reference evidence="6" key="2">
    <citation type="submission" date="2021-04" db="EMBL/GenBank/DDBJ databases">
        <authorList>
            <person name="Podell S."/>
        </authorList>
    </citation>
    <scope>NUCLEOTIDE SEQUENCE</scope>
    <source>
        <strain evidence="6">Hildebrandi</strain>
    </source>
</reference>
<dbReference type="InterPro" id="IPR017884">
    <property type="entry name" value="SANT_dom"/>
</dbReference>
<protein>
    <submittedName>
        <fullName evidence="6">Myb-like DNA-binding protein</fullName>
    </submittedName>
</protein>
<dbReference type="PROSITE" id="PS51294">
    <property type="entry name" value="HTH_MYB"/>
    <property type="match status" value="1"/>
</dbReference>
<comment type="caution">
    <text evidence="6">The sequence shown here is derived from an EMBL/GenBank/DDBJ whole genome shotgun (WGS) entry which is preliminary data.</text>
</comment>
<feature type="domain" description="Myb-like" evidence="3">
    <location>
        <begin position="2"/>
        <end position="53"/>
    </location>
</feature>
<evidence type="ECO:0000313" key="6">
    <source>
        <dbReference type="EMBL" id="KAG7367193.1"/>
    </source>
</evidence>
<feature type="compositionally biased region" description="Polar residues" evidence="1">
    <location>
        <begin position="166"/>
        <end position="175"/>
    </location>
</feature>
<dbReference type="EMBL" id="JAGRRH010000007">
    <property type="protein sequence ID" value="KAG7367193.1"/>
    <property type="molecule type" value="Genomic_DNA"/>
</dbReference>
<dbReference type="SMART" id="SM00717">
    <property type="entry name" value="SANT"/>
    <property type="match status" value="1"/>
</dbReference>
<sequence>MSDHRNTGKWSEEEKVVFEQGIAEFGLDWKKMEEHLGGARNLNQIRHYYRTMREKEPDMFSPEKIGTKTPKKRSSTAAGNSTTTPKKKTKAGEADSKTPTKRIPKKAPASAAKVSAVAVTRRTPKKSAPVKLLEGGDEFDEMPPPLPTVSVDKVAPKNEATAAPRKSSSVDSGVMTTEEKVEGSTPLKFVTDFLQKEEVQTVLAGILGFVVVFVAKKFMN</sequence>
<organism evidence="6 7">
    <name type="scientific">Nitzschia inconspicua</name>
    <dbReference type="NCBI Taxonomy" id="303405"/>
    <lineage>
        <taxon>Eukaryota</taxon>
        <taxon>Sar</taxon>
        <taxon>Stramenopiles</taxon>
        <taxon>Ochrophyta</taxon>
        <taxon>Bacillariophyta</taxon>
        <taxon>Bacillariophyceae</taxon>
        <taxon>Bacillariophycidae</taxon>
        <taxon>Bacillariales</taxon>
        <taxon>Bacillariaceae</taxon>
        <taxon>Nitzschia</taxon>
    </lineage>
</organism>
<dbReference type="CDD" id="cd00167">
    <property type="entry name" value="SANT"/>
    <property type="match status" value="1"/>
</dbReference>
<accession>A0A9K3LRJ8</accession>
<dbReference type="GO" id="GO:0003677">
    <property type="term" value="F:DNA binding"/>
    <property type="evidence" value="ECO:0007669"/>
    <property type="project" value="UniProtKB-KW"/>
</dbReference>
<feature type="region of interest" description="Disordered" evidence="1">
    <location>
        <begin position="53"/>
        <end position="181"/>
    </location>
</feature>
<feature type="domain" description="HTH myb-type" evidence="5">
    <location>
        <begin position="1"/>
        <end position="57"/>
    </location>
</feature>
<dbReference type="InterPro" id="IPR017930">
    <property type="entry name" value="Myb_dom"/>
</dbReference>
<dbReference type="OrthoDB" id="7464992at2759"/>
<evidence type="ECO:0000259" key="3">
    <source>
        <dbReference type="PROSITE" id="PS50090"/>
    </source>
</evidence>
<dbReference type="InterPro" id="IPR001005">
    <property type="entry name" value="SANT/Myb"/>
</dbReference>
<evidence type="ECO:0000259" key="4">
    <source>
        <dbReference type="PROSITE" id="PS51293"/>
    </source>
</evidence>
<feature type="transmembrane region" description="Helical" evidence="2">
    <location>
        <begin position="199"/>
        <end position="215"/>
    </location>
</feature>
<proteinExistence type="predicted"/>
<keyword evidence="2" id="KW-0812">Transmembrane</keyword>
<dbReference type="Proteomes" id="UP000693970">
    <property type="component" value="Unassembled WGS sequence"/>
</dbReference>
<evidence type="ECO:0000313" key="7">
    <source>
        <dbReference type="Proteomes" id="UP000693970"/>
    </source>
</evidence>
<dbReference type="Pfam" id="PF00249">
    <property type="entry name" value="Myb_DNA-binding"/>
    <property type="match status" value="1"/>
</dbReference>
<dbReference type="PROSITE" id="PS51293">
    <property type="entry name" value="SANT"/>
    <property type="match status" value="1"/>
</dbReference>
<feature type="compositionally biased region" description="Polar residues" evidence="1">
    <location>
        <begin position="75"/>
        <end position="84"/>
    </location>
</feature>
<reference evidence="6" key="1">
    <citation type="journal article" date="2021" name="Sci. Rep.">
        <title>Diploid genomic architecture of Nitzschia inconspicua, an elite biomass production diatom.</title>
        <authorList>
            <person name="Oliver A."/>
            <person name="Podell S."/>
            <person name="Pinowska A."/>
            <person name="Traller J.C."/>
            <person name="Smith S.R."/>
            <person name="McClure R."/>
            <person name="Beliaev A."/>
            <person name="Bohutskyi P."/>
            <person name="Hill E.A."/>
            <person name="Rabines A."/>
            <person name="Zheng H."/>
            <person name="Allen L.Z."/>
            <person name="Kuo A."/>
            <person name="Grigoriev I.V."/>
            <person name="Allen A.E."/>
            <person name="Hazlebeck D."/>
            <person name="Allen E.E."/>
        </authorList>
    </citation>
    <scope>NUCLEOTIDE SEQUENCE</scope>
    <source>
        <strain evidence="6">Hildebrandi</strain>
    </source>
</reference>
<keyword evidence="2" id="KW-1133">Transmembrane helix</keyword>
<feature type="compositionally biased region" description="Low complexity" evidence="1">
    <location>
        <begin position="106"/>
        <end position="119"/>
    </location>
</feature>
<keyword evidence="2" id="KW-0472">Membrane</keyword>
<keyword evidence="7" id="KW-1185">Reference proteome</keyword>
<evidence type="ECO:0000256" key="2">
    <source>
        <dbReference type="SAM" id="Phobius"/>
    </source>
</evidence>
<feature type="domain" description="SANT" evidence="4">
    <location>
        <begin position="9"/>
        <end position="57"/>
    </location>
</feature>
<name>A0A9K3LRJ8_9STRA</name>